<evidence type="ECO:0000256" key="2">
    <source>
        <dbReference type="ARBA" id="ARBA00022475"/>
    </source>
</evidence>
<feature type="transmembrane region" description="Helical" evidence="6">
    <location>
        <begin position="7"/>
        <end position="29"/>
    </location>
</feature>
<gene>
    <name evidence="7" type="ORF">F3N42_03085</name>
</gene>
<dbReference type="AlphaFoldDB" id="A0A5N0TJT4"/>
<dbReference type="PANTHER" id="PTHR43652:SF2">
    <property type="entry name" value="BASIC AMINO ACID ANTIPORTER YFCC-RELATED"/>
    <property type="match status" value="1"/>
</dbReference>
<evidence type="ECO:0000256" key="1">
    <source>
        <dbReference type="ARBA" id="ARBA00004651"/>
    </source>
</evidence>
<dbReference type="GO" id="GO:0005886">
    <property type="term" value="C:plasma membrane"/>
    <property type="evidence" value="ECO:0007669"/>
    <property type="project" value="UniProtKB-SubCell"/>
</dbReference>
<feature type="transmembrane region" description="Helical" evidence="6">
    <location>
        <begin position="405"/>
        <end position="424"/>
    </location>
</feature>
<organism evidence="7 8">
    <name type="scientific">Marinihelvus fidelis</name>
    <dbReference type="NCBI Taxonomy" id="2613842"/>
    <lineage>
        <taxon>Bacteria</taxon>
        <taxon>Pseudomonadati</taxon>
        <taxon>Pseudomonadota</taxon>
        <taxon>Gammaproteobacteria</taxon>
        <taxon>Chromatiales</taxon>
        <taxon>Wenzhouxiangellaceae</taxon>
        <taxon>Marinihelvus</taxon>
    </lineage>
</organism>
<name>A0A5N0TJT4_9GAMM</name>
<feature type="transmembrane region" description="Helical" evidence="6">
    <location>
        <begin position="191"/>
        <end position="210"/>
    </location>
</feature>
<comment type="subcellular location">
    <subcellularLocation>
        <location evidence="1">Cell membrane</location>
        <topology evidence="1">Multi-pass membrane protein</topology>
    </subcellularLocation>
</comment>
<feature type="transmembrane region" description="Helical" evidence="6">
    <location>
        <begin position="270"/>
        <end position="293"/>
    </location>
</feature>
<evidence type="ECO:0000313" key="7">
    <source>
        <dbReference type="EMBL" id="KAA9133589.1"/>
    </source>
</evidence>
<comment type="caution">
    <text evidence="7">The sequence shown here is derived from an EMBL/GenBank/DDBJ whole genome shotgun (WGS) entry which is preliminary data.</text>
</comment>
<evidence type="ECO:0000313" key="8">
    <source>
        <dbReference type="Proteomes" id="UP000325372"/>
    </source>
</evidence>
<feature type="transmembrane region" description="Helical" evidence="6">
    <location>
        <begin position="430"/>
        <end position="454"/>
    </location>
</feature>
<keyword evidence="4 6" id="KW-1133">Transmembrane helix</keyword>
<feature type="transmembrane region" description="Helical" evidence="6">
    <location>
        <begin position="68"/>
        <end position="88"/>
    </location>
</feature>
<dbReference type="Proteomes" id="UP000325372">
    <property type="component" value="Unassembled WGS sequence"/>
</dbReference>
<evidence type="ECO:0000256" key="6">
    <source>
        <dbReference type="SAM" id="Phobius"/>
    </source>
</evidence>
<feature type="transmembrane region" description="Helical" evidence="6">
    <location>
        <begin position="109"/>
        <end position="127"/>
    </location>
</feature>
<keyword evidence="3 6" id="KW-0812">Transmembrane</keyword>
<dbReference type="InterPro" id="IPR018385">
    <property type="entry name" value="C4_dicarb_anaerob_car-like"/>
</dbReference>
<keyword evidence="2" id="KW-1003">Cell membrane</keyword>
<protein>
    <submittedName>
        <fullName evidence="7">YfcC family protein</fullName>
    </submittedName>
</protein>
<reference evidence="7 8" key="1">
    <citation type="submission" date="2019-09" db="EMBL/GenBank/DDBJ databases">
        <title>Wenzhouxiangella sp. Genome sequencing and assembly.</title>
        <authorList>
            <person name="Zhang R."/>
        </authorList>
    </citation>
    <scope>NUCLEOTIDE SEQUENCE [LARGE SCALE GENOMIC DNA]</scope>
    <source>
        <strain evidence="7 8">W260</strain>
    </source>
</reference>
<keyword evidence="8" id="KW-1185">Reference proteome</keyword>
<dbReference type="PANTHER" id="PTHR43652">
    <property type="entry name" value="BASIC AMINO ACID ANTIPORTER YFCC-RELATED"/>
    <property type="match status" value="1"/>
</dbReference>
<evidence type="ECO:0000256" key="3">
    <source>
        <dbReference type="ARBA" id="ARBA00022692"/>
    </source>
</evidence>
<feature type="transmembrane region" description="Helical" evidence="6">
    <location>
        <begin position="247"/>
        <end position="264"/>
    </location>
</feature>
<evidence type="ECO:0000256" key="5">
    <source>
        <dbReference type="ARBA" id="ARBA00023136"/>
    </source>
</evidence>
<feature type="transmembrane region" description="Helical" evidence="6">
    <location>
        <begin position="133"/>
        <end position="148"/>
    </location>
</feature>
<proteinExistence type="predicted"/>
<feature type="transmembrane region" description="Helical" evidence="6">
    <location>
        <begin position="160"/>
        <end position="179"/>
    </location>
</feature>
<evidence type="ECO:0000256" key="4">
    <source>
        <dbReference type="ARBA" id="ARBA00022989"/>
    </source>
</evidence>
<dbReference type="EMBL" id="VYXP01000002">
    <property type="protein sequence ID" value="KAA9133589.1"/>
    <property type="molecule type" value="Genomic_DNA"/>
</dbReference>
<dbReference type="Pfam" id="PF03606">
    <property type="entry name" value="DcuC"/>
    <property type="match status" value="1"/>
</dbReference>
<keyword evidence="5 6" id="KW-0472">Membrane</keyword>
<accession>A0A5N0TJT4</accession>
<sequence>MKVPHTLVLLYGMIVLAWLATLVLPAGVFETVTNDHGREVVVPGTFTTLADASAPSFWSLFTVIPRGLAAAQGIIFFVFIIGGALGVIRATGALDAAMSRLLERFGGQTALLIAMGMLAFGAGSSTIGMAEEYIALIAILITLCRAMRMDTVAALGIMTAGYAVGFGTAVINPFTVLVAQEVAGLPPTSGWGYRLVLFFPFLAIGFVYVLRYARKVQADPTASLVYDIPEAQPPESPESTALTGRHWAVLGLILATLVALVWGIKWQGWYLVELGAIFIGLALVAGLVCGLGLDDMARRFVDGAAELTGTALLIGFARAIELMLSDGQVLYTIVNALAVPLEAVGGELSAVGMLLIQSALNFFIPSGSGQAYVTMPLMAPIADLVGVTRQVAVLAYQMGDGFMNIIVPTNAVLMGMLGLCGIPYGRWFRFVWPLVAMYVAAGAVAIVIAVQFGYS</sequence>
<dbReference type="InterPro" id="IPR051679">
    <property type="entry name" value="DASS-Related_Transporters"/>
</dbReference>